<protein>
    <recommendedName>
        <fullName evidence="5">GHMP kinase N-terminal domain-containing protein</fullName>
    </recommendedName>
</protein>
<evidence type="ECO:0000313" key="6">
    <source>
        <dbReference type="EMBL" id="TKR57358.1"/>
    </source>
</evidence>
<dbReference type="InterPro" id="IPR006204">
    <property type="entry name" value="GHMP_kinase_N_dom"/>
</dbReference>
<keyword evidence="7" id="KW-1185">Reference proteome</keyword>
<dbReference type="GO" id="GO:0042352">
    <property type="term" value="P:GDP-L-fucose salvage"/>
    <property type="evidence" value="ECO:0007669"/>
    <property type="project" value="TreeGrafter"/>
</dbReference>
<dbReference type="GO" id="GO:0005524">
    <property type="term" value="F:ATP binding"/>
    <property type="evidence" value="ECO:0007669"/>
    <property type="project" value="UniProtKB-KW"/>
</dbReference>
<keyword evidence="1" id="KW-0808">Transferase</keyword>
<dbReference type="Pfam" id="PF00288">
    <property type="entry name" value="GHMP_kinases_N"/>
    <property type="match status" value="1"/>
</dbReference>
<dbReference type="Proteomes" id="UP000298663">
    <property type="component" value="Unassembled WGS sequence"/>
</dbReference>
<dbReference type="Gene3D" id="3.30.230.120">
    <property type="match status" value="1"/>
</dbReference>
<feature type="domain" description="GHMP kinase N-terminal" evidence="5">
    <location>
        <begin position="309"/>
        <end position="382"/>
    </location>
</feature>
<evidence type="ECO:0000313" key="7">
    <source>
        <dbReference type="Proteomes" id="UP000298663"/>
    </source>
</evidence>
<evidence type="ECO:0000259" key="5">
    <source>
        <dbReference type="Pfam" id="PF00288"/>
    </source>
</evidence>
<reference evidence="6 7" key="2">
    <citation type="journal article" date="2019" name="G3 (Bethesda)">
        <title>Hybrid Assembly of the Genome of the Entomopathogenic Nematode Steinernema carpocapsae Identifies the X-Chromosome.</title>
        <authorList>
            <person name="Serra L."/>
            <person name="Macchietto M."/>
            <person name="Macias-Munoz A."/>
            <person name="McGill C.J."/>
            <person name="Rodriguez I.M."/>
            <person name="Rodriguez B."/>
            <person name="Murad R."/>
            <person name="Mortazavi A."/>
        </authorList>
    </citation>
    <scope>NUCLEOTIDE SEQUENCE [LARGE SCALE GENOMIC DNA]</scope>
    <source>
        <strain evidence="6 7">ALL</strain>
    </source>
</reference>
<dbReference type="SUPFAM" id="SSF55060">
    <property type="entry name" value="GHMP Kinase, C-terminal domain"/>
    <property type="match status" value="1"/>
</dbReference>
<dbReference type="OrthoDB" id="271303at2759"/>
<organism evidence="6 7">
    <name type="scientific">Steinernema carpocapsae</name>
    <name type="common">Entomopathogenic nematode</name>
    <dbReference type="NCBI Taxonomy" id="34508"/>
    <lineage>
        <taxon>Eukaryota</taxon>
        <taxon>Metazoa</taxon>
        <taxon>Ecdysozoa</taxon>
        <taxon>Nematoda</taxon>
        <taxon>Chromadorea</taxon>
        <taxon>Rhabditida</taxon>
        <taxon>Tylenchina</taxon>
        <taxon>Panagrolaimomorpha</taxon>
        <taxon>Strongyloidoidea</taxon>
        <taxon>Steinernematidae</taxon>
        <taxon>Steinernema</taxon>
    </lineage>
</organism>
<keyword evidence="2" id="KW-0547">Nucleotide-binding</keyword>
<dbReference type="InterPro" id="IPR036554">
    <property type="entry name" value="GHMP_kinase_C_sf"/>
</dbReference>
<dbReference type="AlphaFoldDB" id="A0A4U5LNA8"/>
<evidence type="ECO:0000256" key="1">
    <source>
        <dbReference type="ARBA" id="ARBA00022679"/>
    </source>
</evidence>
<dbReference type="InterPro" id="IPR020568">
    <property type="entry name" value="Ribosomal_Su5_D2-typ_SF"/>
</dbReference>
<gene>
    <name evidence="6" type="ORF">L596_030840</name>
</gene>
<comment type="caution">
    <text evidence="6">The sequence shown here is derived from an EMBL/GenBank/DDBJ whole genome shotgun (WGS) entry which is preliminary data.</text>
</comment>
<dbReference type="GO" id="GO:0050201">
    <property type="term" value="F:fucokinase activity"/>
    <property type="evidence" value="ECO:0007669"/>
    <property type="project" value="TreeGrafter"/>
</dbReference>
<keyword evidence="4" id="KW-0067">ATP-binding</keyword>
<keyword evidence="3" id="KW-0418">Kinase</keyword>
<proteinExistence type="predicted"/>
<dbReference type="InterPro" id="IPR052203">
    <property type="entry name" value="GHMP_Kinase-Related"/>
</dbReference>
<evidence type="ECO:0000256" key="3">
    <source>
        <dbReference type="ARBA" id="ARBA00022777"/>
    </source>
</evidence>
<evidence type="ECO:0000256" key="4">
    <source>
        <dbReference type="ARBA" id="ARBA00022840"/>
    </source>
</evidence>
<name>A0A4U5LNA8_STECR</name>
<dbReference type="PANTHER" id="PTHR32463">
    <property type="entry name" value="L-FUCOSE KINASE"/>
    <property type="match status" value="1"/>
</dbReference>
<dbReference type="PANTHER" id="PTHR32463:SF0">
    <property type="entry name" value="L-FUCOSE KINASE"/>
    <property type="match status" value="1"/>
</dbReference>
<evidence type="ECO:0000256" key="2">
    <source>
        <dbReference type="ARBA" id="ARBA00022741"/>
    </source>
</evidence>
<dbReference type="SUPFAM" id="SSF54211">
    <property type="entry name" value="Ribosomal protein S5 domain 2-like"/>
    <property type="match status" value="1"/>
</dbReference>
<accession>A0A4U5LNA8</accession>
<reference evidence="6 7" key="1">
    <citation type="journal article" date="2015" name="Genome Biol.">
        <title>Comparative genomics of Steinernema reveals deeply conserved gene regulatory networks.</title>
        <authorList>
            <person name="Dillman A.R."/>
            <person name="Macchietto M."/>
            <person name="Porter C.F."/>
            <person name="Rogers A."/>
            <person name="Williams B."/>
            <person name="Antoshechkin I."/>
            <person name="Lee M.M."/>
            <person name="Goodwin Z."/>
            <person name="Lu X."/>
            <person name="Lewis E.E."/>
            <person name="Goodrich-Blair H."/>
            <person name="Stock S.P."/>
            <person name="Adams B.J."/>
            <person name="Sternberg P.W."/>
            <person name="Mortazavi A."/>
        </authorList>
    </citation>
    <scope>NUCLEOTIDE SEQUENCE [LARGE SCALE GENOMIC DNA]</scope>
    <source>
        <strain evidence="6 7">ALL</strain>
    </source>
</reference>
<sequence>MQLQTKRTSLHADKDRFVEWQNICHRTNSAIRIHGADLQKLGFDLYKLFHERGDADGHKYVPELFACIGSNLNDDLVRRRLLIVLVEFLKFRLGKWYVDFKPNKPITRSAEREFDYYKDVLLKFECLPNGNGMFTCTNICKEIECTKLLCKLSAIQQGFLRLMKHYISVEVDKNFGQVDSDNNVSVGNHPWAEVTGTMAARIDIAGGWTDTPPITFSKTNGVVNLSVKIKGKKSVTVNIKKVYGAKKEAIIIRNRQQPDDEAVLSEIGQMIDSSTDSDRFGSLICASLCATGYLHAGLQTVRQLFDAMFPTERVMGLRIRTSSEVFQGSGLGVSSIISACFLGTLYKIMNIELNNEKITINVLRAEQILGTGGGWQDQIGGLYPGLKYSSYSDGKINVENIPINEEFEKIIEKKLVLIYTGQTRLAANVLNEVVYKFLGTEANILLHIAQLSNDAWSARQKLFNGKFPVLECSRYNELKSHMAKNALPIDVEEVFEELQHLKIIETAWMCGAGGGGYACAWLTDELNVREKLVYALYNWNEEAAVYTIEVDHNPFQITEFK</sequence>
<dbReference type="EMBL" id="AZBU02000016">
    <property type="protein sequence ID" value="TKR57358.1"/>
    <property type="molecule type" value="Genomic_DNA"/>
</dbReference>